<evidence type="ECO:0000313" key="5">
    <source>
        <dbReference type="EMBL" id="KAB5593458.1"/>
    </source>
</evidence>
<dbReference type="AlphaFoldDB" id="A0A5N5QPD4"/>
<evidence type="ECO:0000313" key="6">
    <source>
        <dbReference type="Proteomes" id="UP000383932"/>
    </source>
</evidence>
<dbReference type="CDD" id="cd05471">
    <property type="entry name" value="pepsin_like"/>
    <property type="match status" value="1"/>
</dbReference>
<comment type="caution">
    <text evidence="5">The sequence shown here is derived from an EMBL/GenBank/DDBJ whole genome shotgun (WGS) entry which is preliminary data.</text>
</comment>
<dbReference type="OrthoDB" id="771136at2759"/>
<dbReference type="GO" id="GO:0004190">
    <property type="term" value="F:aspartic-type endopeptidase activity"/>
    <property type="evidence" value="ECO:0007669"/>
    <property type="project" value="InterPro"/>
</dbReference>
<accession>A0A5N5QPD4</accession>
<comment type="similarity">
    <text evidence="1">Belongs to the peptidase A1 family.</text>
</comment>
<dbReference type="PROSITE" id="PS51767">
    <property type="entry name" value="PEPTIDASE_A1"/>
    <property type="match status" value="1"/>
</dbReference>
<proteinExistence type="inferred from homology"/>
<dbReference type="Gene3D" id="2.40.70.10">
    <property type="entry name" value="Acid Proteases"/>
    <property type="match status" value="2"/>
</dbReference>
<evidence type="ECO:0000256" key="3">
    <source>
        <dbReference type="SAM" id="SignalP"/>
    </source>
</evidence>
<feature type="domain" description="Peptidase A1" evidence="4">
    <location>
        <begin position="66"/>
        <end position="386"/>
    </location>
</feature>
<dbReference type="GO" id="GO:0006508">
    <property type="term" value="P:proteolysis"/>
    <property type="evidence" value="ECO:0007669"/>
    <property type="project" value="InterPro"/>
</dbReference>
<organism evidence="5 6">
    <name type="scientific">Ceratobasidium theobromae</name>
    <dbReference type="NCBI Taxonomy" id="1582974"/>
    <lineage>
        <taxon>Eukaryota</taxon>
        <taxon>Fungi</taxon>
        <taxon>Dikarya</taxon>
        <taxon>Basidiomycota</taxon>
        <taxon>Agaricomycotina</taxon>
        <taxon>Agaricomycetes</taxon>
        <taxon>Cantharellales</taxon>
        <taxon>Ceratobasidiaceae</taxon>
        <taxon>Ceratobasidium</taxon>
    </lineage>
</organism>
<feature type="signal peptide" evidence="3">
    <location>
        <begin position="1"/>
        <end position="22"/>
    </location>
</feature>
<dbReference type="SUPFAM" id="SSF50630">
    <property type="entry name" value="Acid proteases"/>
    <property type="match status" value="1"/>
</dbReference>
<dbReference type="InterPro" id="IPR021109">
    <property type="entry name" value="Peptidase_aspartic_dom_sf"/>
</dbReference>
<dbReference type="PANTHER" id="PTHR47966">
    <property type="entry name" value="BETA-SITE APP-CLEAVING ENZYME, ISOFORM A-RELATED"/>
    <property type="match status" value="1"/>
</dbReference>
<keyword evidence="6" id="KW-1185">Reference proteome</keyword>
<evidence type="ECO:0000259" key="4">
    <source>
        <dbReference type="PROSITE" id="PS51767"/>
    </source>
</evidence>
<feature type="chain" id="PRO_5024453747" description="Peptidase A1 domain-containing protein" evidence="3">
    <location>
        <begin position="23"/>
        <end position="387"/>
    </location>
</feature>
<name>A0A5N5QPD4_9AGAM</name>
<dbReference type="InterPro" id="IPR033121">
    <property type="entry name" value="PEPTIDASE_A1"/>
</dbReference>
<dbReference type="InterPro" id="IPR034164">
    <property type="entry name" value="Pepsin-like_dom"/>
</dbReference>
<dbReference type="Pfam" id="PF00026">
    <property type="entry name" value="Asp"/>
    <property type="match status" value="1"/>
</dbReference>
<gene>
    <name evidence="5" type="ORF">CTheo_3092</name>
</gene>
<feature type="disulfide bond" evidence="2">
    <location>
        <begin position="308"/>
        <end position="351"/>
    </location>
</feature>
<dbReference type="PANTHER" id="PTHR47966:SF51">
    <property type="entry name" value="BETA-SITE APP-CLEAVING ENZYME, ISOFORM A-RELATED"/>
    <property type="match status" value="1"/>
</dbReference>
<dbReference type="InterPro" id="IPR001461">
    <property type="entry name" value="Aspartic_peptidase_A1"/>
</dbReference>
<evidence type="ECO:0000256" key="2">
    <source>
        <dbReference type="PIRSR" id="PIRSR601461-2"/>
    </source>
</evidence>
<sequence length="387" mass="42440">MASVKSFLLAGILGSTVYSVLASPTPVQINLSSRRELKRFSSRASKNLPKTNVPLKNYYDGTDLQWYGEIQVGTPGQKQVALKESEGLDYPTSILADLSCDVCTKHRKFNRNESSTFSDYNEAYYAEFATGVGVDPTNYEWLVYSAVRDVVSIAGLPAIPTDLYLITNESTGFWDAPFDGVFGYNSHGSFFQSLVDQGLAPVLGFWLAPKDIGDAQMTLGGVDEAKLEGKQVTYIPLAKEAHGFWQLESTQFGVNGQTNEELNQIRQVYFDTATANLQFPKNTTEALYALISPKIKPFGDNGAYGLPCSEISSIQARLDFTFKDQVGKDVVISVPPGELNVGPFKSDSSICQTLINAGYDQNFIGASLLKHYYSIWDQGSARMGFAA</sequence>
<keyword evidence="2" id="KW-1015">Disulfide bond</keyword>
<reference evidence="5 6" key="1">
    <citation type="journal article" date="2019" name="Fungal Biol. Biotechnol.">
        <title>Draft genome sequence of fastidious pathogen Ceratobasidium theobromae, which causes vascular-streak dieback in Theobroma cacao.</title>
        <authorList>
            <person name="Ali S.S."/>
            <person name="Asman A."/>
            <person name="Shao J."/>
            <person name="Firmansyah A.P."/>
            <person name="Susilo A.W."/>
            <person name="Rosmana A."/>
            <person name="McMahon P."/>
            <person name="Junaid M."/>
            <person name="Guest D."/>
            <person name="Kheng T.Y."/>
            <person name="Meinhardt L.W."/>
            <person name="Bailey B.A."/>
        </authorList>
    </citation>
    <scope>NUCLEOTIDE SEQUENCE [LARGE SCALE GENOMIC DNA]</scope>
    <source>
        <strain evidence="5 6">CT2</strain>
    </source>
</reference>
<dbReference type="Proteomes" id="UP000383932">
    <property type="component" value="Unassembled WGS sequence"/>
</dbReference>
<protein>
    <recommendedName>
        <fullName evidence="4">Peptidase A1 domain-containing protein</fullName>
    </recommendedName>
</protein>
<keyword evidence="3" id="KW-0732">Signal</keyword>
<dbReference type="EMBL" id="SSOP01000037">
    <property type="protein sequence ID" value="KAB5593458.1"/>
    <property type="molecule type" value="Genomic_DNA"/>
</dbReference>
<evidence type="ECO:0000256" key="1">
    <source>
        <dbReference type="ARBA" id="ARBA00007447"/>
    </source>
</evidence>